<sequence length="434" mass="48982">MEPASKIKFKFLTPGMSQLNQTQWLLETITRNKSSSSKRAEDSYGPIHLSKGVSPTLSQTQEESFGLRFGSSSIHRPEDSSSQASSQMFTPPAQPSPSDSRHERSISRAPSQLSGHLSRLNEHQNLMTKMNDQEAVTRKVSTQVEECTTEIKANLSELRVVKSSLQNSMEMQKEALEHIQKTVSSTADRNCQTILHALQDQSPFQDLYNSLRKQDNIQQQMNTLETSWKLSRNGSESTVKQHHETVISAISSVNTYISTLAAHLDSINRRLDLSESHNRQIITVDNKLSEMQLSCNTHLQRVEEEIAHIASANRQQLDNQNRRYESLVNRVIAPPRLVPIKEESSLESTESSPLESSPPKETTAQHKRKRRAPLAQPTVYSLTEEVDLFGAVIEDAREKKDTNKRRKGQEGKKGEGNTKKTAREEKTNKKRGKC</sequence>
<reference evidence="2 3" key="1">
    <citation type="journal article" date="2018" name="Genome Biol. Evol.">
        <title>Multiple Roots of Fruiting Body Formation in Amoebozoa.</title>
        <authorList>
            <person name="Hillmann F."/>
            <person name="Forbes G."/>
            <person name="Novohradska S."/>
            <person name="Ferling I."/>
            <person name="Riege K."/>
            <person name="Groth M."/>
            <person name="Westermann M."/>
            <person name="Marz M."/>
            <person name="Spaller T."/>
            <person name="Winckler T."/>
            <person name="Schaap P."/>
            <person name="Glockner G."/>
        </authorList>
    </citation>
    <scope>NUCLEOTIDE SEQUENCE [LARGE SCALE GENOMIC DNA]</scope>
    <source>
        <strain evidence="2 3">Jena</strain>
    </source>
</reference>
<evidence type="ECO:0000256" key="1">
    <source>
        <dbReference type="SAM" id="MobiDB-lite"/>
    </source>
</evidence>
<feature type="region of interest" description="Disordered" evidence="1">
    <location>
        <begin position="30"/>
        <end position="117"/>
    </location>
</feature>
<feature type="compositionally biased region" description="Polar residues" evidence="1">
    <location>
        <begin position="53"/>
        <end position="63"/>
    </location>
</feature>
<comment type="caution">
    <text evidence="2">The sequence shown here is derived from an EMBL/GenBank/DDBJ whole genome shotgun (WGS) entry which is preliminary data.</text>
</comment>
<feature type="compositionally biased region" description="Basic and acidic residues" evidence="1">
    <location>
        <begin position="408"/>
        <end position="427"/>
    </location>
</feature>
<feature type="compositionally biased region" description="Low complexity" evidence="1">
    <location>
        <begin position="346"/>
        <end position="362"/>
    </location>
</feature>
<evidence type="ECO:0000313" key="3">
    <source>
        <dbReference type="Proteomes" id="UP000241769"/>
    </source>
</evidence>
<evidence type="ECO:0000313" key="2">
    <source>
        <dbReference type="EMBL" id="PRP87908.1"/>
    </source>
</evidence>
<dbReference type="AlphaFoldDB" id="A0A2P6NVM4"/>
<dbReference type="InParanoid" id="A0A2P6NVM4"/>
<proteinExistence type="predicted"/>
<feature type="compositionally biased region" description="Polar residues" evidence="1">
    <location>
        <begin position="70"/>
        <end position="89"/>
    </location>
</feature>
<accession>A0A2P6NVM4</accession>
<protein>
    <submittedName>
        <fullName evidence="2">Uncharacterized protein</fullName>
    </submittedName>
</protein>
<feature type="region of interest" description="Disordered" evidence="1">
    <location>
        <begin position="342"/>
        <end position="434"/>
    </location>
</feature>
<dbReference type="EMBL" id="MDYQ01000016">
    <property type="protein sequence ID" value="PRP87908.1"/>
    <property type="molecule type" value="Genomic_DNA"/>
</dbReference>
<organism evidence="2 3">
    <name type="scientific">Planoprotostelium fungivorum</name>
    <dbReference type="NCBI Taxonomy" id="1890364"/>
    <lineage>
        <taxon>Eukaryota</taxon>
        <taxon>Amoebozoa</taxon>
        <taxon>Evosea</taxon>
        <taxon>Variosea</taxon>
        <taxon>Cavosteliida</taxon>
        <taxon>Cavosteliaceae</taxon>
        <taxon>Planoprotostelium</taxon>
    </lineage>
</organism>
<keyword evidence="3" id="KW-1185">Reference proteome</keyword>
<dbReference type="Proteomes" id="UP000241769">
    <property type="component" value="Unassembled WGS sequence"/>
</dbReference>
<gene>
    <name evidence="2" type="ORF">PROFUN_02645</name>
</gene>
<name>A0A2P6NVM4_9EUKA</name>